<reference evidence="4 5" key="1">
    <citation type="journal article" date="2020" name="Cell">
        <title>Large-Scale Comparative Analyses of Tick Genomes Elucidate Their Genetic Diversity and Vector Capacities.</title>
        <authorList>
            <consortium name="Tick Genome and Microbiome Consortium (TIGMIC)"/>
            <person name="Jia N."/>
            <person name="Wang J."/>
            <person name="Shi W."/>
            <person name="Du L."/>
            <person name="Sun Y."/>
            <person name="Zhan W."/>
            <person name="Jiang J.F."/>
            <person name="Wang Q."/>
            <person name="Zhang B."/>
            <person name="Ji P."/>
            <person name="Bell-Sakyi L."/>
            <person name="Cui X.M."/>
            <person name="Yuan T.T."/>
            <person name="Jiang B.G."/>
            <person name="Yang W.F."/>
            <person name="Lam T.T."/>
            <person name="Chang Q.C."/>
            <person name="Ding S.J."/>
            <person name="Wang X.J."/>
            <person name="Zhu J.G."/>
            <person name="Ruan X.D."/>
            <person name="Zhao L."/>
            <person name="Wei J.T."/>
            <person name="Ye R.Z."/>
            <person name="Que T.C."/>
            <person name="Du C.H."/>
            <person name="Zhou Y.H."/>
            <person name="Cheng J.X."/>
            <person name="Dai P.F."/>
            <person name="Guo W.B."/>
            <person name="Han X.H."/>
            <person name="Huang E.J."/>
            <person name="Li L.F."/>
            <person name="Wei W."/>
            <person name="Gao Y.C."/>
            <person name="Liu J.Z."/>
            <person name="Shao H.Z."/>
            <person name="Wang X."/>
            <person name="Wang C.C."/>
            <person name="Yang T.C."/>
            <person name="Huo Q.B."/>
            <person name="Li W."/>
            <person name="Chen H.Y."/>
            <person name="Chen S.E."/>
            <person name="Zhou L.G."/>
            <person name="Ni X.B."/>
            <person name="Tian J.H."/>
            <person name="Sheng Y."/>
            <person name="Liu T."/>
            <person name="Pan Y.S."/>
            <person name="Xia L.Y."/>
            <person name="Li J."/>
            <person name="Zhao F."/>
            <person name="Cao W.C."/>
        </authorList>
    </citation>
    <scope>NUCLEOTIDE SEQUENCE [LARGE SCALE GENOMIC DNA]</scope>
    <source>
        <strain evidence="4">HaeL-2018</strain>
    </source>
</reference>
<accession>A0A9J6H2N2</accession>
<dbReference type="GO" id="GO:0004518">
    <property type="term" value="F:nuclease activity"/>
    <property type="evidence" value="ECO:0007669"/>
    <property type="project" value="UniProtKB-KW"/>
</dbReference>
<evidence type="ECO:0000313" key="4">
    <source>
        <dbReference type="EMBL" id="KAH9382018.1"/>
    </source>
</evidence>
<dbReference type="GO" id="GO:0000956">
    <property type="term" value="P:nuclear-transcribed mRNA catabolic process"/>
    <property type="evidence" value="ECO:0007669"/>
    <property type="project" value="TreeGrafter"/>
</dbReference>
<dbReference type="AlphaFoldDB" id="A0A9J6H2N2"/>
<dbReference type="VEuPathDB" id="VectorBase:HLOH_055290"/>
<dbReference type="Proteomes" id="UP000821853">
    <property type="component" value="Chromosome 9"/>
</dbReference>
<comment type="function">
    <text evidence="2">Decapping enzyme for NAD-capped RNAs: specifically hydrolyzes the nicotinamide adenine dinucleotide (NAD) cap from a subset of RNAs by removing the entire NAD moiety from the 5'-end of an NAD-capped RNA.</text>
</comment>
<keyword evidence="5" id="KW-1185">Reference proteome</keyword>
<dbReference type="GO" id="GO:0003723">
    <property type="term" value="F:RNA binding"/>
    <property type="evidence" value="ECO:0007669"/>
    <property type="project" value="UniProtKB-KW"/>
</dbReference>
<proteinExistence type="inferred from homology"/>
<keyword evidence="2" id="KW-0540">Nuclease</keyword>
<keyword evidence="2" id="KW-0547">Nucleotide-binding</keyword>
<comment type="caution">
    <text evidence="4">The sequence shown here is derived from an EMBL/GenBank/DDBJ whole genome shotgun (WGS) entry which is preliminary data.</text>
</comment>
<dbReference type="EMBL" id="JABSTR010000011">
    <property type="protein sequence ID" value="KAH9382018.1"/>
    <property type="molecule type" value="Genomic_DNA"/>
</dbReference>
<dbReference type="PANTHER" id="PTHR12395:SF9">
    <property type="entry name" value="DECAPPING AND EXORIBONUCLEASE PROTEIN"/>
    <property type="match status" value="1"/>
</dbReference>
<evidence type="ECO:0000313" key="5">
    <source>
        <dbReference type="Proteomes" id="UP000821853"/>
    </source>
</evidence>
<dbReference type="EC" id="3.6.1.-" evidence="2"/>
<dbReference type="InterPro" id="IPR039039">
    <property type="entry name" value="RAI1-like_fam"/>
</dbReference>
<dbReference type="PANTHER" id="PTHR12395">
    <property type="entry name" value="DOM-3 RELATED"/>
    <property type="match status" value="1"/>
</dbReference>
<dbReference type="OMA" id="VVTWRGH"/>
<name>A0A9J6H2N2_HAELO</name>
<comment type="subcellular location">
    <subcellularLocation>
        <location evidence="2">Nucleus</location>
    </subcellularLocation>
</comment>
<comment type="cofactor">
    <cofactor evidence="2">
        <name>a divalent metal cation</name>
        <dbReference type="ChEBI" id="CHEBI:60240"/>
    </cofactor>
</comment>
<keyword evidence="2" id="KW-0539">Nucleus</keyword>
<keyword evidence="2" id="KW-0378">Hydrolase</keyword>
<organism evidence="4 5">
    <name type="scientific">Haemaphysalis longicornis</name>
    <name type="common">Bush tick</name>
    <dbReference type="NCBI Taxonomy" id="44386"/>
    <lineage>
        <taxon>Eukaryota</taxon>
        <taxon>Metazoa</taxon>
        <taxon>Ecdysozoa</taxon>
        <taxon>Arthropoda</taxon>
        <taxon>Chelicerata</taxon>
        <taxon>Arachnida</taxon>
        <taxon>Acari</taxon>
        <taxon>Parasitiformes</taxon>
        <taxon>Ixodida</taxon>
        <taxon>Ixodoidea</taxon>
        <taxon>Ixodidae</taxon>
        <taxon>Haemaphysalinae</taxon>
        <taxon>Haemaphysalis</taxon>
    </lineage>
</organism>
<feature type="domain" description="RAI1-like" evidence="3">
    <location>
        <begin position="32"/>
        <end position="205"/>
    </location>
</feature>
<comment type="similarity">
    <text evidence="1 2">Belongs to the DXO/Dom3Z family.</text>
</comment>
<dbReference type="GO" id="GO:0005829">
    <property type="term" value="C:cytosol"/>
    <property type="evidence" value="ECO:0007669"/>
    <property type="project" value="TreeGrafter"/>
</dbReference>
<dbReference type="GO" id="GO:0034353">
    <property type="term" value="F:mRNA 5'-diphosphatase activity"/>
    <property type="evidence" value="ECO:0007669"/>
    <property type="project" value="TreeGrafter"/>
</dbReference>
<sequence length="373" mass="42667">MQASPVPGDCVAVLSVREAVSQSTGRFPTYCEPREVGCFSMVGEQPCWVDGAAMLKYLRMPSSPDQLRWDLNRGYETAVRWDLLKGKKIHNLLRWLAYQASNPAAEPGPERPFVQAPPLQQSLLADTDFVCGRGTLARIACTPYDKRNDWRLVACRHRGTIFLCSSLTDAYRQLRLDDKADPERDRPAYWGYKFEQFMAASETSDTDGSSSTAGYIELKTLCPERQAHSFHRFKLLRWWAQSFFAGTPQVICGFRDKQGIVHFVKEFNVREMPRDCKGLWSDAVCLNFTDQVLSFIKRHVNEDNPEEFYVFQYVPSSDKVVCTHLTEPGEFAFMPTWYLEPHDAKQRVSRHGEPSVRLCDKCNVDVALHSDLQ</sequence>
<dbReference type="GO" id="GO:0046872">
    <property type="term" value="F:metal ion binding"/>
    <property type="evidence" value="ECO:0007669"/>
    <property type="project" value="UniProtKB-KW"/>
</dbReference>
<gene>
    <name evidence="4" type="ORF">HPB48_015307</name>
</gene>
<evidence type="ECO:0000256" key="1">
    <source>
        <dbReference type="ARBA" id="ARBA00006562"/>
    </source>
</evidence>
<keyword evidence="2" id="KW-0694">RNA-binding</keyword>
<feature type="domain" description="RAI1-like" evidence="3">
    <location>
        <begin position="211"/>
        <end position="338"/>
    </location>
</feature>
<dbReference type="InterPro" id="IPR013961">
    <property type="entry name" value="RAI1"/>
</dbReference>
<dbReference type="GO" id="GO:0110155">
    <property type="term" value="P:NAD-cap decapping"/>
    <property type="evidence" value="ECO:0007669"/>
    <property type="project" value="TreeGrafter"/>
</dbReference>
<protein>
    <recommendedName>
        <fullName evidence="2">Decapping nuclease</fullName>
        <ecNumber evidence="2">3.6.1.-</ecNumber>
    </recommendedName>
</protein>
<evidence type="ECO:0000259" key="3">
    <source>
        <dbReference type="Pfam" id="PF08652"/>
    </source>
</evidence>
<evidence type="ECO:0000256" key="2">
    <source>
        <dbReference type="RuleBase" id="RU367113"/>
    </source>
</evidence>
<dbReference type="GO" id="GO:0005634">
    <property type="term" value="C:nucleus"/>
    <property type="evidence" value="ECO:0007669"/>
    <property type="project" value="UniProtKB-SubCell"/>
</dbReference>
<dbReference type="GO" id="GO:0000166">
    <property type="term" value="F:nucleotide binding"/>
    <property type="evidence" value="ECO:0007669"/>
    <property type="project" value="UniProtKB-KW"/>
</dbReference>
<dbReference type="Pfam" id="PF08652">
    <property type="entry name" value="RAI1"/>
    <property type="match status" value="2"/>
</dbReference>
<dbReference type="OrthoDB" id="10020793at2759"/>
<keyword evidence="2" id="KW-0479">Metal-binding</keyword>